<dbReference type="InterPro" id="IPR005537">
    <property type="entry name" value="RAMP_III_fam"/>
</dbReference>
<keyword evidence="1" id="KW-0051">Antiviral defense</keyword>
<evidence type="ECO:0000256" key="2">
    <source>
        <dbReference type="ARBA" id="ARBA00093789"/>
    </source>
</evidence>
<comment type="subunit">
    <text evidence="2">Part of the Csm effector complex that includes Cas10, Csm2, Csm3, Csm4 and Csm5.</text>
</comment>
<feature type="domain" description="CRISPR type III-associated protein" evidence="4">
    <location>
        <begin position="39"/>
        <end position="247"/>
    </location>
</feature>
<reference evidence="5" key="2">
    <citation type="submission" date="2023-06" db="EMBL/GenBank/DDBJ databases">
        <authorList>
            <person name="Spilker T."/>
        </authorList>
    </citation>
    <scope>NUCLEOTIDE SEQUENCE</scope>
    <source>
        <strain evidence="5">FLAC1071</strain>
    </source>
</reference>
<reference evidence="5" key="1">
    <citation type="submission" date="2023-06" db="EMBL/GenBank/DDBJ databases">
        <title>Itaconate inhibition of nontuberculous mycobacteria.</title>
        <authorList>
            <person name="Breen P."/>
            <person name="Zimbric M."/>
            <person name="Caverly L."/>
        </authorList>
    </citation>
    <scope>NUCLEOTIDE SEQUENCE</scope>
    <source>
        <strain evidence="5">FLAC1071</strain>
    </source>
</reference>
<evidence type="ECO:0000259" key="4">
    <source>
        <dbReference type="Pfam" id="PF03787"/>
    </source>
</evidence>
<protein>
    <submittedName>
        <fullName evidence="5">RAMP superfamily CRISPR-associated protein</fullName>
    </submittedName>
</protein>
<comment type="caution">
    <text evidence="5">The sequence shown here is derived from an EMBL/GenBank/DDBJ whole genome shotgun (WGS) entry which is preliminary data.</text>
</comment>
<gene>
    <name evidence="5" type="ORF">QRB35_17770</name>
</gene>
<proteinExistence type="predicted"/>
<keyword evidence="6" id="KW-1185">Reference proteome</keyword>
<organism evidence="5 6">
    <name type="scientific">Mycobacterium intracellulare subsp. chimaera</name>
    <dbReference type="NCBI Taxonomy" id="222805"/>
    <lineage>
        <taxon>Bacteria</taxon>
        <taxon>Bacillati</taxon>
        <taxon>Actinomycetota</taxon>
        <taxon>Actinomycetes</taxon>
        <taxon>Mycobacteriales</taxon>
        <taxon>Mycobacteriaceae</taxon>
        <taxon>Mycobacterium</taxon>
        <taxon>Mycobacterium avium complex (MAC)</taxon>
    </lineage>
</organism>
<accession>A0ABT7P3K3</accession>
<name>A0ABT7P3K3_MYCIT</name>
<dbReference type="EMBL" id="JASZZX010000016">
    <property type="protein sequence ID" value="MDM3927861.1"/>
    <property type="molecule type" value="Genomic_DNA"/>
</dbReference>
<dbReference type="Pfam" id="PF03787">
    <property type="entry name" value="RAMPs"/>
    <property type="match status" value="1"/>
</dbReference>
<dbReference type="RefSeq" id="WP_069953989.1">
    <property type="nucleotide sequence ID" value="NZ_CP012886.2"/>
</dbReference>
<evidence type="ECO:0000256" key="3">
    <source>
        <dbReference type="SAM" id="MobiDB-lite"/>
    </source>
</evidence>
<sequence>MTLLTVEWDIDVVTRSSIIHRDDYNLGGATTFTLFRSAEIIAANGKALRVPIVSGNSFRGILRRIGERLTASILDYENSLPVPAAHLLTNGGRLAKTNKPLTDEQERHLKELLPQVAVFGGSASGRILSGLLTVSDVLPEIAELAHILPRTPTAALPAAKTVLTAEGFTHLNDHRPQASQPPRPDYDTTSPLGRFTVETLRAGTRLQAWACLDNATAAQVSFLTDVLRVFAVRGHLGARSAVGHGQITATINSTVQRGELSTDAVDWQGELARNRDDAIAALAALT</sequence>
<evidence type="ECO:0000313" key="6">
    <source>
        <dbReference type="Proteomes" id="UP001529272"/>
    </source>
</evidence>
<evidence type="ECO:0000256" key="1">
    <source>
        <dbReference type="ARBA" id="ARBA00023118"/>
    </source>
</evidence>
<feature type="region of interest" description="Disordered" evidence="3">
    <location>
        <begin position="171"/>
        <end position="191"/>
    </location>
</feature>
<dbReference type="Proteomes" id="UP001529272">
    <property type="component" value="Unassembled WGS sequence"/>
</dbReference>
<evidence type="ECO:0000313" key="5">
    <source>
        <dbReference type="EMBL" id="MDM3927861.1"/>
    </source>
</evidence>